<evidence type="ECO:0000256" key="4">
    <source>
        <dbReference type="ARBA" id="ARBA00022777"/>
    </source>
</evidence>
<evidence type="ECO:0000256" key="7">
    <source>
        <dbReference type="ARBA" id="ARBA00023308"/>
    </source>
</evidence>
<dbReference type="GO" id="GO:0004370">
    <property type="term" value="F:glycerol kinase activity"/>
    <property type="evidence" value="ECO:0007669"/>
    <property type="project" value="TreeGrafter"/>
</dbReference>
<dbReference type="KEGG" id="pbt:ING2E5B_1592"/>
<evidence type="ECO:0000256" key="3">
    <source>
        <dbReference type="ARBA" id="ARBA00022741"/>
    </source>
</evidence>
<dbReference type="Pfam" id="PF02782">
    <property type="entry name" value="FGGY_C"/>
    <property type="match status" value="1"/>
</dbReference>
<dbReference type="GO" id="GO:0019301">
    <property type="term" value="P:rhamnose catabolic process"/>
    <property type="evidence" value="ECO:0007669"/>
    <property type="project" value="InterPro"/>
</dbReference>
<dbReference type="EMBL" id="LN515532">
    <property type="protein sequence ID" value="CEA16340.1"/>
    <property type="molecule type" value="Genomic_DNA"/>
</dbReference>
<organism evidence="10 11">
    <name type="scientific">Fermentimonas caenicola</name>
    <dbReference type="NCBI Taxonomy" id="1562970"/>
    <lineage>
        <taxon>Bacteria</taxon>
        <taxon>Pseudomonadati</taxon>
        <taxon>Bacteroidota</taxon>
        <taxon>Bacteroidia</taxon>
        <taxon>Bacteroidales</taxon>
        <taxon>Dysgonomonadaceae</taxon>
        <taxon>Fermentimonas</taxon>
    </lineage>
</organism>
<keyword evidence="11" id="KW-1185">Reference proteome</keyword>
<keyword evidence="4 10" id="KW-0418">Kinase</keyword>
<evidence type="ECO:0000313" key="10">
    <source>
        <dbReference type="EMBL" id="CEA16340.1"/>
    </source>
</evidence>
<keyword evidence="2 10" id="KW-0808">Transferase</keyword>
<dbReference type="SUPFAM" id="SSF53067">
    <property type="entry name" value="Actin-like ATPase domain"/>
    <property type="match status" value="2"/>
</dbReference>
<dbReference type="CDD" id="cd07771">
    <property type="entry name" value="ASKHA_NBD_FGGY_RhaB-like"/>
    <property type="match status" value="1"/>
</dbReference>
<dbReference type="PANTHER" id="PTHR10196">
    <property type="entry name" value="SUGAR KINASE"/>
    <property type="match status" value="1"/>
</dbReference>
<proteinExistence type="inferred from homology"/>
<evidence type="ECO:0000259" key="8">
    <source>
        <dbReference type="Pfam" id="PF00370"/>
    </source>
</evidence>
<keyword evidence="5" id="KW-0067">ATP-binding</keyword>
<feature type="domain" description="Carbohydrate kinase FGGY C-terminal" evidence="9">
    <location>
        <begin position="259"/>
        <end position="450"/>
    </location>
</feature>
<dbReference type="InterPro" id="IPR043129">
    <property type="entry name" value="ATPase_NBD"/>
</dbReference>
<dbReference type="GO" id="GO:0005524">
    <property type="term" value="F:ATP binding"/>
    <property type="evidence" value="ECO:0007669"/>
    <property type="project" value="UniProtKB-KW"/>
</dbReference>
<evidence type="ECO:0000256" key="2">
    <source>
        <dbReference type="ARBA" id="ARBA00022679"/>
    </source>
</evidence>
<dbReference type="OrthoDB" id="9805576at2"/>
<dbReference type="InterPro" id="IPR018484">
    <property type="entry name" value="FGGY_N"/>
</dbReference>
<keyword evidence="6" id="KW-1015">Disulfide bond</keyword>
<sequence length="496" mass="55457">MNSDILHYFLAIDIGAGSGRALLGTIQSEKIEFSEVTRFPNPMIEVNGFIYWDILYLYIQIIDSIKKVKSMGIEIKSIGIDTWGVDYVCFGSDGKALGMPSAYRNTNLRGAPERYFGKINKEKLYMKTGIQIMDFNTLFQLDTQLHEKTSINRVIDKVLFMPDALSYMLSGKMVTEYTIASTSQLLNPYYRDFDMELLESVGLSKDNFAPIVYSGTIIGETNSSVIKATGQRGIKVVAVAGHDTASAVLAVPAEDENFAYLSSGTWSLMGIESKQPVVNEVTYNLNFTNEGGADGSIRLLKNICGMWLIEKCRKEWEKERQVSFDEIVEAAMQAAPYSCFINPDAPCFANPDSMIDSIQKYCSDTNQKVPETIGEIARCIYESLAYRYKQVLQNLQKLADFPIQKLHIIGGGSKNNMLNQFTANAIGMQVIAGPSEATAIGNILMQAKAAGLVENKIIMRDIVRNSTALELFNPEDVETWDRNYNKYLEVFLEDKE</sequence>
<comment type="similarity">
    <text evidence="1">Belongs to the FGGY kinase family.</text>
</comment>
<dbReference type="PATRIC" id="fig|1562970.3.peg.1582"/>
<evidence type="ECO:0000256" key="1">
    <source>
        <dbReference type="ARBA" id="ARBA00009156"/>
    </source>
</evidence>
<dbReference type="Pfam" id="PF00370">
    <property type="entry name" value="FGGY_N"/>
    <property type="match status" value="1"/>
</dbReference>
<dbReference type="InterPro" id="IPR018485">
    <property type="entry name" value="FGGY_C"/>
</dbReference>
<name>A0A098C0C8_9BACT</name>
<dbReference type="EC" id="2.7.1.5" evidence="10"/>
<dbReference type="HOGENOM" id="CLU_039395_0_1_10"/>
<dbReference type="GO" id="GO:0008993">
    <property type="term" value="F:rhamnulokinase activity"/>
    <property type="evidence" value="ECO:0007669"/>
    <property type="project" value="UniProtKB-EC"/>
</dbReference>
<gene>
    <name evidence="10" type="primary">rhaB</name>
    <name evidence="10" type="ORF">ING2E5B_1592</name>
</gene>
<dbReference type="AlphaFoldDB" id="A0A098C0C8"/>
<dbReference type="GO" id="GO:0006071">
    <property type="term" value="P:glycerol metabolic process"/>
    <property type="evidence" value="ECO:0007669"/>
    <property type="project" value="TreeGrafter"/>
</dbReference>
<dbReference type="Gene3D" id="3.30.420.40">
    <property type="match status" value="2"/>
</dbReference>
<reference evidence="10 11" key="1">
    <citation type="submission" date="2014-08" db="EMBL/GenBank/DDBJ databases">
        <authorList>
            <person name="Wibberg D."/>
        </authorList>
    </citation>
    <scope>NUCLEOTIDE SEQUENCE [LARGE SCALE GENOMIC DNA]</scope>
    <source>
        <strain evidence="11">ING2-E5B</strain>
    </source>
</reference>
<accession>A0A098C0C8</accession>
<dbReference type="STRING" id="1562970.ING2E5B_1592"/>
<keyword evidence="7" id="KW-0684">Rhamnose metabolism</keyword>
<protein>
    <submittedName>
        <fullName evidence="10">Rhamnulokinase</fullName>
        <ecNumber evidence="10">2.7.1.5</ecNumber>
    </submittedName>
</protein>
<evidence type="ECO:0000256" key="5">
    <source>
        <dbReference type="ARBA" id="ARBA00022840"/>
    </source>
</evidence>
<dbReference type="PANTHER" id="PTHR10196:SF93">
    <property type="entry name" value="L-RHAMNULOKINASE"/>
    <property type="match status" value="1"/>
</dbReference>
<evidence type="ECO:0000256" key="6">
    <source>
        <dbReference type="ARBA" id="ARBA00023157"/>
    </source>
</evidence>
<evidence type="ECO:0000313" key="11">
    <source>
        <dbReference type="Proteomes" id="UP000032417"/>
    </source>
</evidence>
<dbReference type="InterPro" id="IPR013449">
    <property type="entry name" value="Rhamnulokinase"/>
</dbReference>
<feature type="domain" description="Carbohydrate kinase FGGY N-terminal" evidence="8">
    <location>
        <begin position="8"/>
        <end position="249"/>
    </location>
</feature>
<dbReference type="GO" id="GO:0005829">
    <property type="term" value="C:cytosol"/>
    <property type="evidence" value="ECO:0007669"/>
    <property type="project" value="TreeGrafter"/>
</dbReference>
<evidence type="ECO:0000259" key="9">
    <source>
        <dbReference type="Pfam" id="PF02782"/>
    </source>
</evidence>
<keyword evidence="3" id="KW-0547">Nucleotide-binding</keyword>
<dbReference type="Proteomes" id="UP000032417">
    <property type="component" value="Chromosome 1"/>
</dbReference>